<feature type="transmembrane region" description="Helical" evidence="5">
    <location>
        <begin position="240"/>
        <end position="263"/>
    </location>
</feature>
<feature type="transmembrane region" description="Helical" evidence="5">
    <location>
        <begin position="321"/>
        <end position="341"/>
    </location>
</feature>
<reference evidence="7 8" key="1">
    <citation type="journal article" date="2012" name="BMC Genomics">
        <title>Comparative genomic analysis of human infective Trypanosoma cruzi lineages with the bat-restricted subspecies T. cruzi marinkellei.</title>
        <authorList>
            <person name="Franzen O."/>
            <person name="Talavera-Lopez C."/>
            <person name="Ochaya S."/>
            <person name="Butler C.E."/>
            <person name="Messenger L.A."/>
            <person name="Lewis M.D."/>
            <person name="Llewellyn M.S."/>
            <person name="Marinkelle C.J."/>
            <person name="Tyler K.M."/>
            <person name="Miles M.A."/>
            <person name="Andersson B."/>
        </authorList>
    </citation>
    <scope>NUCLEOTIDE SEQUENCE [LARGE SCALE GENOMIC DNA]</scope>
    <source>
        <strain evidence="7 8">B7</strain>
    </source>
</reference>
<dbReference type="GO" id="GO:0005737">
    <property type="term" value="C:cytoplasm"/>
    <property type="evidence" value="ECO:0007669"/>
    <property type="project" value="TreeGrafter"/>
</dbReference>
<dbReference type="AlphaFoldDB" id="K2MS11"/>
<feature type="transmembrane region" description="Helical" evidence="5">
    <location>
        <begin position="171"/>
        <end position="196"/>
    </location>
</feature>
<evidence type="ECO:0000256" key="2">
    <source>
        <dbReference type="ARBA" id="ARBA00022692"/>
    </source>
</evidence>
<gene>
    <name evidence="7" type="ORF">MOQ_001736</name>
</gene>
<dbReference type="EMBL" id="AHKC01007589">
    <property type="protein sequence ID" value="EKF38058.1"/>
    <property type="molecule type" value="Genomic_DNA"/>
</dbReference>
<organism evidence="7 8">
    <name type="scientific">Trypanosoma cruzi marinkellei</name>
    <dbReference type="NCBI Taxonomy" id="85056"/>
    <lineage>
        <taxon>Eukaryota</taxon>
        <taxon>Discoba</taxon>
        <taxon>Euglenozoa</taxon>
        <taxon>Kinetoplastea</taxon>
        <taxon>Metakinetoplastina</taxon>
        <taxon>Trypanosomatida</taxon>
        <taxon>Trypanosomatidae</taxon>
        <taxon>Trypanosoma</taxon>
        <taxon>Schizotrypanum</taxon>
    </lineage>
</organism>
<evidence type="ECO:0000256" key="5">
    <source>
        <dbReference type="SAM" id="Phobius"/>
    </source>
</evidence>
<dbReference type="OrthoDB" id="438545at2759"/>
<feature type="transmembrane region" description="Helical" evidence="5">
    <location>
        <begin position="361"/>
        <end position="380"/>
    </location>
</feature>
<dbReference type="Pfam" id="PF01490">
    <property type="entry name" value="Aa_trans"/>
    <property type="match status" value="1"/>
</dbReference>
<keyword evidence="8" id="KW-1185">Reference proteome</keyword>
<evidence type="ECO:0000256" key="4">
    <source>
        <dbReference type="ARBA" id="ARBA00023136"/>
    </source>
</evidence>
<feature type="transmembrane region" description="Helical" evidence="5">
    <location>
        <begin position="216"/>
        <end position="233"/>
    </location>
</feature>
<evidence type="ECO:0000313" key="7">
    <source>
        <dbReference type="EMBL" id="EKF38058.1"/>
    </source>
</evidence>
<evidence type="ECO:0000313" key="8">
    <source>
        <dbReference type="Proteomes" id="UP000007350"/>
    </source>
</evidence>
<feature type="transmembrane region" description="Helical" evidence="5">
    <location>
        <begin position="429"/>
        <end position="454"/>
    </location>
</feature>
<feature type="transmembrane region" description="Helical" evidence="5">
    <location>
        <begin position="124"/>
        <end position="150"/>
    </location>
</feature>
<dbReference type="InterPro" id="IPR013057">
    <property type="entry name" value="AA_transpt_TM"/>
</dbReference>
<protein>
    <submittedName>
        <fullName evidence="7">Amino acid permease, putative</fullName>
    </submittedName>
</protein>
<keyword evidence="2 5" id="KW-0812">Transmembrane</keyword>
<keyword evidence="3 5" id="KW-1133">Transmembrane helix</keyword>
<accession>K2MS11</accession>
<dbReference type="PANTHER" id="PTHR22950">
    <property type="entry name" value="AMINO ACID TRANSPORTER"/>
    <property type="match status" value="1"/>
</dbReference>
<comment type="caution">
    <text evidence="7">The sequence shown here is derived from an EMBL/GenBank/DDBJ whole genome shotgun (WGS) entry which is preliminary data.</text>
</comment>
<feature type="domain" description="Amino acid transporter transmembrane" evidence="6">
    <location>
        <begin position="95"/>
        <end position="488"/>
    </location>
</feature>
<proteinExistence type="predicted"/>
<dbReference type="GO" id="GO:0015179">
    <property type="term" value="F:L-amino acid transmembrane transporter activity"/>
    <property type="evidence" value="ECO:0007669"/>
    <property type="project" value="TreeGrafter"/>
</dbReference>
<keyword evidence="4 5" id="KW-0472">Membrane</keyword>
<comment type="subcellular location">
    <subcellularLocation>
        <location evidence="1">Membrane</location>
        <topology evidence="1">Multi-pass membrane protein</topology>
    </subcellularLocation>
</comment>
<evidence type="ECO:0000259" key="6">
    <source>
        <dbReference type="Pfam" id="PF01490"/>
    </source>
</evidence>
<dbReference type="GO" id="GO:0016020">
    <property type="term" value="C:membrane"/>
    <property type="evidence" value="ECO:0007669"/>
    <property type="project" value="UniProtKB-SubCell"/>
</dbReference>
<name>K2MS11_TRYCR</name>
<feature type="transmembrane region" description="Helical" evidence="5">
    <location>
        <begin position="401"/>
        <end position="423"/>
    </location>
</feature>
<sequence length="495" mass="54642">MMSPSFPVMASVTDGVTELSRCYDEAFFTEQEPRTTTDETMGENLLNTTRVTSTLSLAEQRIQELNMMRAERVARRRNPDNIFLKAMHVVMPYGGILSSAFNLASSTLGAGIVALPAAFEMSGIVMSTLYLFIVASMAVYSFVLLTIVGERTGLRSYEKVTRQLLGRGTDYWLAVLMWILCFGGDVTYVISMLGIIKGFVNNAESAPEFLKTLPGNRLLTSIVWLFFMLPLCLPKEINSLRFVSTIAVFFIVFFAICIVVHAVQNGLLKHGMRDDIVYIQSGNQALTGFSIYLFAYVSQVNCYEVYEELYKPSVGRMMKSAALGTLLCAVLYLIAGVFGYLEFGSAVTDSVLLLYNPVQDKMMGVAYAGIILKLCVGYGLHMIPCRDALYHIFNIDARFIAWWKNSLICGTLALLSLIVGLFVPRITTVFGLVGSLCGGSIGYVFPALMFMYCGNFHVHSVGWGHFIGAYVLLIFGVIAIVFGTAAAIYSELQNE</sequence>
<dbReference type="Proteomes" id="UP000007350">
    <property type="component" value="Unassembled WGS sequence"/>
</dbReference>
<evidence type="ECO:0000256" key="1">
    <source>
        <dbReference type="ARBA" id="ARBA00004141"/>
    </source>
</evidence>
<evidence type="ECO:0000256" key="3">
    <source>
        <dbReference type="ARBA" id="ARBA00022989"/>
    </source>
</evidence>
<dbReference type="PANTHER" id="PTHR22950:SF301">
    <property type="entry name" value="ACID TRANSPORTER, PUTATIVE-RELATED"/>
    <property type="match status" value="1"/>
</dbReference>
<feature type="transmembrane region" description="Helical" evidence="5">
    <location>
        <begin position="466"/>
        <end position="489"/>
    </location>
</feature>